<keyword evidence="9 19" id="KW-0812">Transmembrane</keyword>
<evidence type="ECO:0000313" key="20">
    <source>
        <dbReference type="EnsemblMetazoa" id="XP_016976020.1"/>
    </source>
</evidence>
<evidence type="ECO:0000256" key="8">
    <source>
        <dbReference type="ARBA" id="ARBA00007743"/>
    </source>
</evidence>
<evidence type="ECO:0000256" key="3">
    <source>
        <dbReference type="ARBA" id="ARBA00004234"/>
    </source>
</evidence>
<keyword evidence="15" id="KW-0968">Cytoplasmic vesicle</keyword>
<feature type="region of interest" description="Disordered" evidence="18">
    <location>
        <begin position="1"/>
        <end position="22"/>
    </location>
</feature>
<keyword evidence="14 19" id="KW-0472">Membrane</keyword>
<organism evidence="22">
    <name type="scientific">Drosophila rhopaloa</name>
    <name type="common">Fruit fly</name>
    <dbReference type="NCBI Taxonomy" id="1041015"/>
    <lineage>
        <taxon>Eukaryota</taxon>
        <taxon>Metazoa</taxon>
        <taxon>Ecdysozoa</taxon>
        <taxon>Arthropoda</taxon>
        <taxon>Hexapoda</taxon>
        <taxon>Insecta</taxon>
        <taxon>Pterygota</taxon>
        <taxon>Neoptera</taxon>
        <taxon>Endopterygota</taxon>
        <taxon>Diptera</taxon>
        <taxon>Brachycera</taxon>
        <taxon>Muscomorpha</taxon>
        <taxon>Ephydroidea</taxon>
        <taxon>Drosophilidae</taxon>
        <taxon>Drosophila</taxon>
        <taxon>Sophophora</taxon>
    </lineage>
</organism>
<evidence type="ECO:0000256" key="1">
    <source>
        <dbReference type="ARBA" id="ARBA00004141"/>
    </source>
</evidence>
<evidence type="ECO:0000313" key="21">
    <source>
        <dbReference type="Proteomes" id="UP001652680"/>
    </source>
</evidence>
<evidence type="ECO:0000256" key="17">
    <source>
        <dbReference type="ARBA" id="ARBA00024088"/>
    </source>
</evidence>
<keyword evidence="10" id="KW-0967">Endosome</keyword>
<dbReference type="GO" id="GO:0016020">
    <property type="term" value="C:membrane"/>
    <property type="evidence" value="ECO:0007669"/>
    <property type="project" value="UniProtKB-SubCell"/>
</dbReference>
<evidence type="ECO:0000256" key="14">
    <source>
        <dbReference type="ARBA" id="ARBA00023136"/>
    </source>
</evidence>
<evidence type="ECO:0000256" key="6">
    <source>
        <dbReference type="ARBA" id="ARBA00004601"/>
    </source>
</evidence>
<comment type="function">
    <text evidence="16">Involved in trafficking and recycling of synaptic vesicles.</text>
</comment>
<comment type="similarity">
    <text evidence="8">Belongs to the TMEM134/TMEM230 family.</text>
</comment>
<dbReference type="GO" id="GO:0005776">
    <property type="term" value="C:autophagosome"/>
    <property type="evidence" value="ECO:0007669"/>
    <property type="project" value="UniProtKB-SubCell"/>
</dbReference>
<evidence type="ECO:0000256" key="19">
    <source>
        <dbReference type="SAM" id="Phobius"/>
    </source>
</evidence>
<evidence type="ECO:0000256" key="9">
    <source>
        <dbReference type="ARBA" id="ARBA00022692"/>
    </source>
</evidence>
<dbReference type="GO" id="GO:0055037">
    <property type="term" value="C:recycling endosome"/>
    <property type="evidence" value="ECO:0007669"/>
    <property type="project" value="UniProtKB-SubCell"/>
</dbReference>
<feature type="transmembrane region" description="Helical" evidence="19">
    <location>
        <begin position="60"/>
        <end position="82"/>
    </location>
</feature>
<dbReference type="GeneID" id="108042315"/>
<dbReference type="EnsemblMetazoa" id="XM_017120531.2">
    <property type="protein sequence ID" value="XP_016976020.1"/>
    <property type="gene ID" value="LOC108042315"/>
</dbReference>
<evidence type="ECO:0000256" key="4">
    <source>
        <dbReference type="ARBA" id="ARBA00004412"/>
    </source>
</evidence>
<dbReference type="OMA" id="TICICCA"/>
<dbReference type="GO" id="GO:0008021">
    <property type="term" value="C:synaptic vesicle"/>
    <property type="evidence" value="ECO:0007669"/>
    <property type="project" value="UniProtKB-SubCell"/>
</dbReference>
<reference evidence="20" key="3">
    <citation type="submission" date="2025-05" db="UniProtKB">
        <authorList>
            <consortium name="EnsemblMetazoa"/>
        </authorList>
    </citation>
    <scope>IDENTIFICATION</scope>
</reference>
<dbReference type="PANTHER" id="PTHR15664">
    <property type="entry name" value="C20ORF30 PROTEIN"/>
    <property type="match status" value="1"/>
</dbReference>
<evidence type="ECO:0000256" key="18">
    <source>
        <dbReference type="SAM" id="MobiDB-lite"/>
    </source>
</evidence>
<dbReference type="RefSeq" id="XP_016976020.1">
    <property type="nucleotide sequence ID" value="XM_017120531.1"/>
</dbReference>
<dbReference type="Proteomes" id="UP001652680">
    <property type="component" value="Unassembled WGS sequence"/>
</dbReference>
<keyword evidence="11 19" id="KW-1133">Transmembrane helix</keyword>
<gene>
    <name evidence="22" type="primary">LOC108042315</name>
    <name evidence="20" type="synonym">108042315</name>
</gene>
<dbReference type="GO" id="GO:0005770">
    <property type="term" value="C:late endosome"/>
    <property type="evidence" value="ECO:0007669"/>
    <property type="project" value="UniProtKB-SubCell"/>
</dbReference>
<sequence length="133" mass="14873">MQQPTKTDSRRRLNAGISPPAASGEGEYIKVVESTCETDGFVNEQWTEPAIRGPIPWKTIAIILLLFIGGIICIAFAILNWLTDTSRERSDRVWALGIIGALTFIPGSYYVYVLFSILLNRNGFTMDHIRRLG</sequence>
<dbReference type="InterPro" id="IPR044234">
    <property type="entry name" value="TMEM230"/>
</dbReference>
<dbReference type="GO" id="GO:0005794">
    <property type="term" value="C:Golgi apparatus"/>
    <property type="evidence" value="ECO:0007669"/>
    <property type="project" value="UniProtKB-SubCell"/>
</dbReference>
<evidence type="ECO:0000256" key="15">
    <source>
        <dbReference type="ARBA" id="ARBA00023329"/>
    </source>
</evidence>
<feature type="transmembrane region" description="Helical" evidence="19">
    <location>
        <begin position="94"/>
        <end position="119"/>
    </location>
</feature>
<evidence type="ECO:0000256" key="11">
    <source>
        <dbReference type="ARBA" id="ARBA00022989"/>
    </source>
</evidence>
<keyword evidence="12" id="KW-0770">Synapse</keyword>
<keyword evidence="21" id="KW-1185">Reference proteome</keyword>
<proteinExistence type="inferred from homology"/>
<dbReference type="OrthoDB" id="5597044at2759"/>
<dbReference type="AlphaFoldDB" id="A0A6P4ED88"/>
<reference evidence="22" key="2">
    <citation type="submission" date="2025-04" db="UniProtKB">
        <authorList>
            <consortium name="RefSeq"/>
        </authorList>
    </citation>
    <scope>IDENTIFICATION</scope>
</reference>
<name>A0A6P4ED88_DRORH</name>
<evidence type="ECO:0000256" key="2">
    <source>
        <dbReference type="ARBA" id="ARBA00004172"/>
    </source>
</evidence>
<dbReference type="InterPro" id="IPR008590">
    <property type="entry name" value="TMEM_230/134"/>
</dbReference>
<dbReference type="GO" id="GO:0005769">
    <property type="term" value="C:early endosome"/>
    <property type="evidence" value="ECO:0007669"/>
    <property type="project" value="UniProtKB-SubCell"/>
</dbReference>
<keyword evidence="13" id="KW-0333">Golgi apparatus</keyword>
<dbReference type="Pfam" id="PF05915">
    <property type="entry name" value="TMEM_230_134"/>
    <property type="match status" value="1"/>
</dbReference>
<evidence type="ECO:0000313" key="22">
    <source>
        <dbReference type="RefSeq" id="XP_016976020.1"/>
    </source>
</evidence>
<protein>
    <recommendedName>
        <fullName evidence="17">Transmembrane protein 230</fullName>
    </recommendedName>
</protein>
<dbReference type="PANTHER" id="PTHR15664:SF6">
    <property type="entry name" value="TRANSMEMBRANE PROTEIN 230"/>
    <property type="match status" value="1"/>
</dbReference>
<accession>A0A6P4ED88</accession>
<evidence type="ECO:0000256" key="16">
    <source>
        <dbReference type="ARBA" id="ARBA00024003"/>
    </source>
</evidence>
<reference evidence="21" key="1">
    <citation type="journal article" date="2021" name="Elife">
        <title>Highly contiguous assemblies of 101 drosophilid genomes.</title>
        <authorList>
            <person name="Kim B.Y."/>
            <person name="Wang J.R."/>
            <person name="Miller D.E."/>
            <person name="Barmina O."/>
            <person name="Delaney E."/>
            <person name="Thompson A."/>
            <person name="Comeault A.A."/>
            <person name="Peede D."/>
            <person name="D'Agostino E.R."/>
            <person name="Pelaez J."/>
            <person name="Aguilar J.M."/>
            <person name="Haji D."/>
            <person name="Matsunaga T."/>
            <person name="Armstrong E.E."/>
            <person name="Zych M."/>
            <person name="Ogawa Y."/>
            <person name="Stamenkovic-Radak M."/>
            <person name="Jelic M."/>
            <person name="Veselinovic M.S."/>
            <person name="Tanaskovic M."/>
            <person name="Eric P."/>
            <person name="Gao J.J."/>
            <person name="Katoh T.K."/>
            <person name="Toda M.J."/>
            <person name="Watabe H."/>
            <person name="Watada M."/>
            <person name="Davis J.S."/>
            <person name="Moyle L.C."/>
            <person name="Manoli G."/>
            <person name="Bertolini E."/>
            <person name="Kostal V."/>
            <person name="Hawley R.S."/>
            <person name="Takahashi A."/>
            <person name="Jones C.D."/>
            <person name="Price D.K."/>
            <person name="Whiteman N."/>
            <person name="Kopp A."/>
            <person name="Matute D.R."/>
            <person name="Petrov D.A."/>
        </authorList>
    </citation>
    <scope>NUCLEOTIDE SEQUENCE [LARGE SCALE GENOMIC DNA]</scope>
</reference>
<evidence type="ECO:0000256" key="7">
    <source>
        <dbReference type="ARBA" id="ARBA00004603"/>
    </source>
</evidence>
<evidence type="ECO:0000256" key="13">
    <source>
        <dbReference type="ARBA" id="ARBA00023034"/>
    </source>
</evidence>
<evidence type="ECO:0000256" key="10">
    <source>
        <dbReference type="ARBA" id="ARBA00022753"/>
    </source>
</evidence>
<comment type="subcellular location">
    <subcellularLocation>
        <location evidence="5">Cytoplasmic vesicle</location>
        <location evidence="5">Autophagosome</location>
    </subcellularLocation>
    <subcellularLocation>
        <location evidence="3">Cytoplasmic vesicle</location>
        <location evidence="3">Secretory vesicle</location>
        <location evidence="3">Synaptic vesicle</location>
    </subcellularLocation>
    <subcellularLocation>
        <location evidence="4">Early endosome</location>
    </subcellularLocation>
    <subcellularLocation>
        <location evidence="6">Golgi apparatus</location>
        <location evidence="6">trans-Golgi network</location>
    </subcellularLocation>
    <subcellularLocation>
        <location evidence="7">Late endosome</location>
    </subcellularLocation>
    <subcellularLocation>
        <location evidence="1">Membrane</location>
        <topology evidence="1">Multi-pass membrane protein</topology>
    </subcellularLocation>
    <subcellularLocation>
        <location evidence="2">Recycling endosome</location>
    </subcellularLocation>
</comment>
<evidence type="ECO:0000256" key="5">
    <source>
        <dbReference type="ARBA" id="ARBA00004419"/>
    </source>
</evidence>
<evidence type="ECO:0000256" key="12">
    <source>
        <dbReference type="ARBA" id="ARBA00023018"/>
    </source>
</evidence>